<dbReference type="EMBL" id="DVFK01000071">
    <property type="protein sequence ID" value="HIQ67862.1"/>
    <property type="molecule type" value="Genomic_DNA"/>
</dbReference>
<evidence type="ECO:0000313" key="4">
    <source>
        <dbReference type="EMBL" id="HIQ67862.1"/>
    </source>
</evidence>
<feature type="transmembrane region" description="Helical" evidence="2">
    <location>
        <begin position="29"/>
        <end position="46"/>
    </location>
</feature>
<keyword evidence="2" id="KW-0812">Transmembrane</keyword>
<dbReference type="InterPro" id="IPR023795">
    <property type="entry name" value="Serpin_CS"/>
</dbReference>
<dbReference type="GO" id="GO:0005615">
    <property type="term" value="C:extracellular space"/>
    <property type="evidence" value="ECO:0007669"/>
    <property type="project" value="InterPro"/>
</dbReference>
<accession>A0A9D0Z269</accession>
<dbReference type="GO" id="GO:0004867">
    <property type="term" value="F:serine-type endopeptidase inhibitor activity"/>
    <property type="evidence" value="ECO:0007669"/>
    <property type="project" value="InterPro"/>
</dbReference>
<keyword evidence="2" id="KW-1133">Transmembrane helix</keyword>
<dbReference type="InterPro" id="IPR036186">
    <property type="entry name" value="Serpin_sf"/>
</dbReference>
<dbReference type="PROSITE" id="PS00284">
    <property type="entry name" value="SERPIN"/>
    <property type="match status" value="1"/>
</dbReference>
<feature type="domain" description="Serpin" evidence="3">
    <location>
        <begin position="103"/>
        <end position="465"/>
    </location>
</feature>
<dbReference type="Pfam" id="PF00079">
    <property type="entry name" value="Serpin"/>
    <property type="match status" value="1"/>
</dbReference>
<dbReference type="SUPFAM" id="SSF56574">
    <property type="entry name" value="Serpins"/>
    <property type="match status" value="1"/>
</dbReference>
<dbReference type="Gene3D" id="3.30.497.10">
    <property type="entry name" value="Antithrombin, subunit I, domain 2"/>
    <property type="match status" value="1"/>
</dbReference>
<dbReference type="AlphaFoldDB" id="A0A9D0Z269"/>
<sequence length="465" mass="51832">MNEKLVKALSFVDEKYVAAAAKRKKSKHYWLVAVAAVLALVLVLNTPRIPLVIMADAVSIASDSRKPERPRSGSDSFWQWYEDSQRRDALVQAFLAPMASFSADCGKEILSGVDTTNRVWSPINAYIALAITAELTGGETRQQVLELLGVENVEELRTRISTIWEQVYQDKGKEISVLANSLWLDKDIVYQQEAMDTLAYHYYTSVYQGDLGSDRTNKDMTNWLRNQTGGLFSNRTGKVNITPNAMLALVSTVYFQSQWSEKFSKGSNTQQPFHTVEGDVTCTFLNKDEASMNYYWGETFGAVELSLENGSSMWLILPDEDKTVDDVLSSRDYMAMITGSDAFPEENHKWMKVNLSVPKFDISASVDLEPTLKKMGLTGIFEPLGNDFSASVDSEIPVYLDSINQDTRVTMDEDGVVAASYMVLEFGAGAMAPPDEIIDFVLDRPFVFAITTQSVPMFVGTVNNP</sequence>
<comment type="similarity">
    <text evidence="1">Belongs to the serpin family.</text>
</comment>
<evidence type="ECO:0000259" key="3">
    <source>
        <dbReference type="SMART" id="SM00093"/>
    </source>
</evidence>
<proteinExistence type="inferred from homology"/>
<comment type="caution">
    <text evidence="4">The sequence shown here is derived from an EMBL/GenBank/DDBJ whole genome shotgun (WGS) entry which is preliminary data.</text>
</comment>
<evidence type="ECO:0000256" key="1">
    <source>
        <dbReference type="RuleBase" id="RU000411"/>
    </source>
</evidence>
<dbReference type="PANTHER" id="PTHR11461:SF211">
    <property type="entry name" value="GH10112P-RELATED"/>
    <property type="match status" value="1"/>
</dbReference>
<protein>
    <recommendedName>
        <fullName evidence="3">Serpin domain-containing protein</fullName>
    </recommendedName>
</protein>
<dbReference type="SMART" id="SM00093">
    <property type="entry name" value="SERPIN"/>
    <property type="match status" value="1"/>
</dbReference>
<dbReference type="PANTHER" id="PTHR11461">
    <property type="entry name" value="SERINE PROTEASE INHIBITOR, SERPIN"/>
    <property type="match status" value="1"/>
</dbReference>
<dbReference type="InterPro" id="IPR042185">
    <property type="entry name" value="Serpin_sf_2"/>
</dbReference>
<dbReference type="Gene3D" id="2.30.39.10">
    <property type="entry name" value="Alpha-1-antitrypsin, domain 1"/>
    <property type="match status" value="1"/>
</dbReference>
<dbReference type="Proteomes" id="UP000886796">
    <property type="component" value="Unassembled WGS sequence"/>
</dbReference>
<evidence type="ECO:0000313" key="5">
    <source>
        <dbReference type="Proteomes" id="UP000886796"/>
    </source>
</evidence>
<organism evidence="4 5">
    <name type="scientific">Candidatus Faecousia excrementigallinarum</name>
    <dbReference type="NCBI Taxonomy" id="2840806"/>
    <lineage>
        <taxon>Bacteria</taxon>
        <taxon>Bacillati</taxon>
        <taxon>Bacillota</taxon>
        <taxon>Clostridia</taxon>
        <taxon>Eubacteriales</taxon>
        <taxon>Oscillospiraceae</taxon>
        <taxon>Faecousia</taxon>
    </lineage>
</organism>
<name>A0A9D0Z269_9FIRM</name>
<reference evidence="4" key="1">
    <citation type="submission" date="2020-10" db="EMBL/GenBank/DDBJ databases">
        <authorList>
            <person name="Gilroy R."/>
        </authorList>
    </citation>
    <scope>NUCLEOTIDE SEQUENCE</scope>
    <source>
        <strain evidence="4">13361</strain>
    </source>
</reference>
<evidence type="ECO:0000256" key="2">
    <source>
        <dbReference type="SAM" id="Phobius"/>
    </source>
</evidence>
<dbReference type="InterPro" id="IPR042178">
    <property type="entry name" value="Serpin_sf_1"/>
</dbReference>
<keyword evidence="2" id="KW-0472">Membrane</keyword>
<dbReference type="InterPro" id="IPR000215">
    <property type="entry name" value="Serpin_fam"/>
</dbReference>
<gene>
    <name evidence="4" type="ORF">IAB74_05080</name>
</gene>
<dbReference type="InterPro" id="IPR023796">
    <property type="entry name" value="Serpin_dom"/>
</dbReference>
<reference evidence="4" key="2">
    <citation type="journal article" date="2021" name="PeerJ">
        <title>Extensive microbial diversity within the chicken gut microbiome revealed by metagenomics and culture.</title>
        <authorList>
            <person name="Gilroy R."/>
            <person name="Ravi A."/>
            <person name="Getino M."/>
            <person name="Pursley I."/>
            <person name="Horton D.L."/>
            <person name="Alikhan N.F."/>
            <person name="Baker D."/>
            <person name="Gharbi K."/>
            <person name="Hall N."/>
            <person name="Watson M."/>
            <person name="Adriaenssens E.M."/>
            <person name="Foster-Nyarko E."/>
            <person name="Jarju S."/>
            <person name="Secka A."/>
            <person name="Antonio M."/>
            <person name="Oren A."/>
            <person name="Chaudhuri R.R."/>
            <person name="La Ragione R."/>
            <person name="Hildebrand F."/>
            <person name="Pallen M.J."/>
        </authorList>
    </citation>
    <scope>NUCLEOTIDE SEQUENCE</scope>
    <source>
        <strain evidence="4">13361</strain>
    </source>
</reference>